<proteinExistence type="predicted"/>
<dbReference type="EMBL" id="MK330767">
    <property type="protein sequence ID" value="QCI62744.1"/>
    <property type="molecule type" value="Viral_cRNA"/>
</dbReference>
<evidence type="ECO:0000313" key="2">
    <source>
        <dbReference type="Proteomes" id="UP001265813"/>
    </source>
</evidence>
<reference evidence="1 2" key="1">
    <citation type="submission" date="2018-12" db="EMBL/GenBank/DDBJ databases">
        <authorList>
            <person name="Hughes H.R."/>
            <person name="Russell B.J."/>
            <person name="Lambert A.J."/>
        </authorList>
    </citation>
    <scope>NUCLEOTIDE SEQUENCE [LARGE SCALE GENOMIC DNA]</scope>
    <source>
        <strain evidence="1">VP-161A</strain>
    </source>
</reference>
<keyword evidence="2" id="KW-1185">Reference proteome</keyword>
<evidence type="ECO:0000313" key="1">
    <source>
        <dbReference type="EMBL" id="QCI62744.1"/>
    </source>
</evidence>
<dbReference type="RefSeq" id="YP_011036810.1">
    <property type="nucleotide sequence ID" value="NC_086346.1"/>
</dbReference>
<sequence>MNFLYDQPVIFRMAGLGDPEVEVGYLPFESYTSRCICVHSNMEIPLESFRLAVDFRPRFSDFYSRGDFPFRWGVGTFNSRVEQETTKIMDDHIRSLALFPLDAYRRSFLPNVEMALSWPLGYPSTNFIQLAGCPGHCTSTGWKSLAGTALFRMNPQASRYDQVFVEAHKSILKEADIRGVSYDFLPGYDLIKEVAIMQLVRLVSSVDVDLVYSRVPTRLTDRLMQIKNSLENENPSILGNGFWIPSPNTWFDGLYCETTSSFESDDD</sequence>
<dbReference type="Pfam" id="PF11073">
    <property type="entry name" value="NSs"/>
    <property type="match status" value="1"/>
</dbReference>
<organism evidence="1 2">
    <name type="scientific">Frijoles virus</name>
    <dbReference type="NCBI Taxonomy" id="426786"/>
    <lineage>
        <taxon>Viruses</taxon>
        <taxon>Riboviria</taxon>
        <taxon>Orthornavirae</taxon>
        <taxon>Negarnaviricota</taxon>
        <taxon>Polyploviricotina</taxon>
        <taxon>Bunyaviricetes</taxon>
        <taxon>Hareavirales</taxon>
        <taxon>Phenuiviridae</taxon>
        <taxon>Phlebovirus</taxon>
        <taxon>Phlebovirus limboense</taxon>
        <taxon>Frijoles phlebovirus</taxon>
    </lineage>
</organism>
<name>A0A4P8D7T2_9VIRU</name>
<protein>
    <submittedName>
        <fullName evidence="1">NSs</fullName>
    </submittedName>
</protein>
<accession>A0A4P8D7T2</accession>
<dbReference type="InterPro" id="IPR039434">
    <property type="entry name" value="NSs-like"/>
</dbReference>
<dbReference type="Proteomes" id="UP001265813">
    <property type="component" value="Genome"/>
</dbReference>